<name>A0A8J2U686_9BACT</name>
<dbReference type="EMBL" id="BMJC01000001">
    <property type="protein sequence ID" value="GGA81782.1"/>
    <property type="molecule type" value="Genomic_DNA"/>
</dbReference>
<keyword evidence="2" id="KW-1185">Reference proteome</keyword>
<dbReference type="AlphaFoldDB" id="A0A8J2U686"/>
<comment type="caution">
    <text evidence="1">The sequence shown here is derived from an EMBL/GenBank/DDBJ whole genome shotgun (WGS) entry which is preliminary data.</text>
</comment>
<proteinExistence type="predicted"/>
<evidence type="ECO:0000313" key="2">
    <source>
        <dbReference type="Proteomes" id="UP000607559"/>
    </source>
</evidence>
<protein>
    <submittedName>
        <fullName evidence="1">Uncharacterized protein</fullName>
    </submittedName>
</protein>
<reference evidence="1" key="2">
    <citation type="submission" date="2020-09" db="EMBL/GenBank/DDBJ databases">
        <authorList>
            <person name="Sun Q."/>
            <person name="Zhou Y."/>
        </authorList>
    </citation>
    <scope>NUCLEOTIDE SEQUENCE</scope>
    <source>
        <strain evidence="1">CGMCC 1.15448</strain>
    </source>
</reference>
<reference evidence="1" key="1">
    <citation type="journal article" date="2014" name="Int. J. Syst. Evol. Microbiol.">
        <title>Complete genome sequence of Corynebacterium casei LMG S-19264T (=DSM 44701T), isolated from a smear-ripened cheese.</title>
        <authorList>
            <consortium name="US DOE Joint Genome Institute (JGI-PGF)"/>
            <person name="Walter F."/>
            <person name="Albersmeier A."/>
            <person name="Kalinowski J."/>
            <person name="Ruckert C."/>
        </authorList>
    </citation>
    <scope>NUCLEOTIDE SEQUENCE</scope>
    <source>
        <strain evidence="1">CGMCC 1.15448</strain>
    </source>
</reference>
<gene>
    <name evidence="1" type="ORF">GCM10011511_00920</name>
</gene>
<sequence>MVEGFHKFFEDIISIAFPITAILIKKPSPGLCDRNDALFDTPKICSFPHYVAIENVVQSCVGGIEEKADNHKCY</sequence>
<organism evidence="1 2">
    <name type="scientific">Puia dinghuensis</name>
    <dbReference type="NCBI Taxonomy" id="1792502"/>
    <lineage>
        <taxon>Bacteria</taxon>
        <taxon>Pseudomonadati</taxon>
        <taxon>Bacteroidota</taxon>
        <taxon>Chitinophagia</taxon>
        <taxon>Chitinophagales</taxon>
        <taxon>Chitinophagaceae</taxon>
        <taxon>Puia</taxon>
    </lineage>
</organism>
<evidence type="ECO:0000313" key="1">
    <source>
        <dbReference type="EMBL" id="GGA81782.1"/>
    </source>
</evidence>
<dbReference type="Proteomes" id="UP000607559">
    <property type="component" value="Unassembled WGS sequence"/>
</dbReference>
<accession>A0A8J2U686</accession>